<protein>
    <submittedName>
        <fullName evidence="13">Disease resistance RGA3</fullName>
    </submittedName>
</protein>
<dbReference type="InterPro" id="IPR032675">
    <property type="entry name" value="LRR_dom_sf"/>
</dbReference>
<gene>
    <name evidence="13" type="ORF">OLEA9_A045291</name>
</gene>
<evidence type="ECO:0000259" key="10">
    <source>
        <dbReference type="Pfam" id="PF23559"/>
    </source>
</evidence>
<evidence type="ECO:0000256" key="7">
    <source>
        <dbReference type="SAM" id="MobiDB-lite"/>
    </source>
</evidence>
<dbReference type="Gene3D" id="1.20.5.4130">
    <property type="match status" value="1"/>
</dbReference>
<feature type="domain" description="R13L1/DRL21-like LRR repeat region" evidence="12">
    <location>
        <begin position="735"/>
        <end position="876"/>
    </location>
</feature>
<comment type="similarity">
    <text evidence="1">Belongs to the disease resistance NB-LRR family.</text>
</comment>
<dbReference type="InterPro" id="IPR038005">
    <property type="entry name" value="RX-like_CC"/>
</dbReference>
<dbReference type="InterPro" id="IPR056789">
    <property type="entry name" value="LRR_R13L1-DRL21"/>
</dbReference>
<keyword evidence="5" id="KW-0611">Plant defense</keyword>
<feature type="compositionally biased region" description="Low complexity" evidence="7">
    <location>
        <begin position="790"/>
        <end position="805"/>
    </location>
</feature>
<dbReference type="CDD" id="cd14798">
    <property type="entry name" value="RX-CC_like"/>
    <property type="match status" value="1"/>
</dbReference>
<dbReference type="Pfam" id="PF23598">
    <property type="entry name" value="LRR_14"/>
    <property type="match status" value="1"/>
</dbReference>
<dbReference type="Pfam" id="PF13855">
    <property type="entry name" value="LRR_8"/>
    <property type="match status" value="1"/>
</dbReference>
<dbReference type="Gramene" id="OE9A045291T3">
    <property type="protein sequence ID" value="OE9A045291C3"/>
    <property type="gene ID" value="OE9A045291"/>
</dbReference>
<dbReference type="SUPFAM" id="SSF52058">
    <property type="entry name" value="L domain-like"/>
    <property type="match status" value="2"/>
</dbReference>
<evidence type="ECO:0000256" key="2">
    <source>
        <dbReference type="ARBA" id="ARBA00022614"/>
    </source>
</evidence>
<dbReference type="GO" id="GO:0043531">
    <property type="term" value="F:ADP binding"/>
    <property type="evidence" value="ECO:0007669"/>
    <property type="project" value="InterPro"/>
</dbReference>
<dbReference type="PRINTS" id="PR00364">
    <property type="entry name" value="DISEASERSIST"/>
</dbReference>
<keyword evidence="3" id="KW-0677">Repeat</keyword>
<feature type="domain" description="Disease resistance N-terminal" evidence="9">
    <location>
        <begin position="66"/>
        <end position="153"/>
    </location>
</feature>
<dbReference type="Gene3D" id="3.40.50.300">
    <property type="entry name" value="P-loop containing nucleotide triphosphate hydrolases"/>
    <property type="match status" value="1"/>
</dbReference>
<reference evidence="13 14" key="1">
    <citation type="submission" date="2019-12" db="EMBL/GenBank/DDBJ databases">
        <authorList>
            <person name="Alioto T."/>
            <person name="Alioto T."/>
            <person name="Gomez Garrido J."/>
        </authorList>
    </citation>
    <scope>NUCLEOTIDE SEQUENCE [LARGE SCALE GENOMIC DNA]</scope>
</reference>
<keyword evidence="6" id="KW-0067">ATP-binding</keyword>
<evidence type="ECO:0000259" key="11">
    <source>
        <dbReference type="Pfam" id="PF23598"/>
    </source>
</evidence>
<keyword evidence="2" id="KW-0433">Leucine-rich repeat</keyword>
<evidence type="ECO:0000256" key="1">
    <source>
        <dbReference type="ARBA" id="ARBA00008894"/>
    </source>
</evidence>
<proteinExistence type="inferred from homology"/>
<evidence type="ECO:0000313" key="13">
    <source>
        <dbReference type="EMBL" id="CAA2956689.1"/>
    </source>
</evidence>
<dbReference type="InterPro" id="IPR055414">
    <property type="entry name" value="LRR_R13L4/SHOC2-like"/>
</dbReference>
<evidence type="ECO:0000259" key="9">
    <source>
        <dbReference type="Pfam" id="PF18052"/>
    </source>
</evidence>
<dbReference type="SUPFAM" id="SSF52540">
    <property type="entry name" value="P-loop containing nucleoside triphosphate hydrolases"/>
    <property type="match status" value="1"/>
</dbReference>
<dbReference type="Pfam" id="PF18052">
    <property type="entry name" value="Rx_N"/>
    <property type="match status" value="1"/>
</dbReference>
<name>A0A8S0PYI4_OLEEU</name>
<accession>A0A8S0PYI4</accession>
<keyword evidence="14" id="KW-1185">Reference proteome</keyword>
<evidence type="ECO:0000259" key="12">
    <source>
        <dbReference type="Pfam" id="PF25019"/>
    </source>
</evidence>
<dbReference type="Proteomes" id="UP000594638">
    <property type="component" value="Unassembled WGS sequence"/>
</dbReference>
<dbReference type="FunFam" id="1.10.10.10:FF:000322">
    <property type="entry name" value="Probable disease resistance protein At1g63360"/>
    <property type="match status" value="1"/>
</dbReference>
<evidence type="ECO:0000256" key="6">
    <source>
        <dbReference type="ARBA" id="ARBA00022840"/>
    </source>
</evidence>
<evidence type="ECO:0000313" key="14">
    <source>
        <dbReference type="Proteomes" id="UP000594638"/>
    </source>
</evidence>
<feature type="domain" description="Disease resistance protein winged helix" evidence="10">
    <location>
        <begin position="480"/>
        <end position="552"/>
    </location>
</feature>
<dbReference type="InterPro" id="IPR027417">
    <property type="entry name" value="P-loop_NTPase"/>
</dbReference>
<organism evidence="13 14">
    <name type="scientific">Olea europaea subsp. europaea</name>
    <dbReference type="NCBI Taxonomy" id="158383"/>
    <lineage>
        <taxon>Eukaryota</taxon>
        <taxon>Viridiplantae</taxon>
        <taxon>Streptophyta</taxon>
        <taxon>Embryophyta</taxon>
        <taxon>Tracheophyta</taxon>
        <taxon>Spermatophyta</taxon>
        <taxon>Magnoliopsida</taxon>
        <taxon>eudicotyledons</taxon>
        <taxon>Gunneridae</taxon>
        <taxon>Pentapetalae</taxon>
        <taxon>asterids</taxon>
        <taxon>lamiids</taxon>
        <taxon>Lamiales</taxon>
        <taxon>Oleaceae</taxon>
        <taxon>Oleeae</taxon>
        <taxon>Olea</taxon>
    </lineage>
</organism>
<feature type="domain" description="Disease resistance R13L4/SHOC-2-like LRR" evidence="11">
    <location>
        <begin position="991"/>
        <end position="1192"/>
    </location>
</feature>
<dbReference type="EMBL" id="CACTIH010000194">
    <property type="protein sequence ID" value="CAA2956689.1"/>
    <property type="molecule type" value="Genomic_DNA"/>
</dbReference>
<dbReference type="Pfam" id="PF23559">
    <property type="entry name" value="WHD_DRP"/>
    <property type="match status" value="1"/>
</dbReference>
<evidence type="ECO:0000256" key="5">
    <source>
        <dbReference type="ARBA" id="ARBA00022821"/>
    </source>
</evidence>
<dbReference type="InterPro" id="IPR041118">
    <property type="entry name" value="Rx_N"/>
</dbReference>
<dbReference type="Pfam" id="PF00931">
    <property type="entry name" value="NB-ARC"/>
    <property type="match status" value="1"/>
</dbReference>
<dbReference type="AlphaFoldDB" id="A0A8S0PYI4"/>
<comment type="caution">
    <text evidence="13">The sequence shown here is derived from an EMBL/GenBank/DDBJ whole genome shotgun (WGS) entry which is preliminary data.</text>
</comment>
<dbReference type="Gene3D" id="1.10.10.10">
    <property type="entry name" value="Winged helix-like DNA-binding domain superfamily/Winged helix DNA-binding domain"/>
    <property type="match status" value="1"/>
</dbReference>
<dbReference type="FunFam" id="3.40.50.300:FF:001091">
    <property type="entry name" value="Probable disease resistance protein At1g61300"/>
    <property type="match status" value="1"/>
</dbReference>
<dbReference type="InterPro" id="IPR058922">
    <property type="entry name" value="WHD_DRP"/>
</dbReference>
<evidence type="ECO:0000256" key="4">
    <source>
        <dbReference type="ARBA" id="ARBA00022741"/>
    </source>
</evidence>
<feature type="domain" description="NB-ARC" evidence="8">
    <location>
        <begin position="240"/>
        <end position="396"/>
    </location>
</feature>
<sequence>MLVPTLDFGIMKKLYLYFIEKEQEKVKILLAVLSKLALIAYLLMHPVLPYTFSELLMANLILSNLLEVIIEKLTSSFIEKFRDLYNFKDNIRKLQQTLPMVQAILEDAQNQQETRQAVKQWLLKLEDVAYASEDLLDEISDEIFKCERRGSRGKDVSDFFLPFKPSDHLFHIASKLQNKLKDLNEIAKQGFTYNLRVEKGSTSLVRSKETWSSVVESKIYGREDDKKNLLKLLLPGNEGKTIEYMSVVSIVGIGGLGKTTLAQLVYNDKTVNDHFDLKMWIYVSESFDIKKLMMSIVESATKGSCRLCSMDLLQSQLQDSICGKRFLLVLDDVWNEDKDEWERFIDLLRSGAEGSRVVVTTRSMKVAYFTGSTVYELKVLSDDACWVLFRKQAFGEDREDESTNLMKIGKEIIKKCGGVPLAAKTLGSLLRLKKEDYWMSVQDSELWNLKGCQGAILPALRLSYVYLPPHLKRCFAFCSLFPKNHEINKEKMIYIWMAEGLILPDGENRQLESIGDEYFDDLLHLSFFQEVEKCKNVSHAVYKMHDLIHDLARTIGGNVFAIFGHGLAPSDLARIRHSSVICNFDPSSFPRDLFEAKHLRTLLFLFPGGSSGDIPYFLIMKFIYLRILDLNGSGIKTLHESVSALLCLRFLDLSSTSIQTLPNTISDLSNLQTLNLSGCCYLVELPFGMANVTSLRHLNIMGCEGLTQMPAGIGNLVHLQTLPIYIVGKRTWESIAELHSLNLRGELHIKRMENIRDAKEAREANMREKKHLHTLRLQWGISKKSKDLSPTKVTSSDSSSSSLPEESSKDVEDILECLEPHANLKNLHIKGYPGIAIPPWDLPNLVTIELINCRNCVYLPKIGQLPFLERISLQGMDGITSIDEGFYGGVFPEPFPCVKFFTIKDFPNLEDWSSIDGGLPFPRLEKLILDKCPNLTNAPAPAFPSIRHLELHFCNAKIMESLENITSLSSLVVDMLPNLNHISGSLLGNNKYLESLEIRACQNLHLLTSKLENLIYLRSLIISCCEKLSDLPPGLKKLERLELLEINCCHSLILLPHEEIEGLGSLKTFSIENCSNLISLSSGFHHLSSLEQLSIMSCPKLTSLPDGFENLSTLRSLNIVSCPELSYLPSSLQHATTLQSLVLHSCPGLITLPEWFKELSSLRSLAISNCNYLISLPEAIQSLTTLQHLSIQDCPQLERLCKKMKGKEWQKIKHVPHMYIGSLKFCKGILCLDD</sequence>
<keyword evidence="4" id="KW-0547">Nucleotide-binding</keyword>
<feature type="region of interest" description="Disordered" evidence="7">
    <location>
        <begin position="787"/>
        <end position="808"/>
    </location>
</feature>
<evidence type="ECO:0000259" key="8">
    <source>
        <dbReference type="Pfam" id="PF00931"/>
    </source>
</evidence>
<evidence type="ECO:0000256" key="3">
    <source>
        <dbReference type="ARBA" id="ARBA00022737"/>
    </source>
</evidence>
<dbReference type="Gene3D" id="1.10.8.430">
    <property type="entry name" value="Helical domain of apoptotic protease-activating factors"/>
    <property type="match status" value="1"/>
</dbReference>
<dbReference type="InterPro" id="IPR001611">
    <property type="entry name" value="Leu-rich_rpt"/>
</dbReference>
<dbReference type="PANTHER" id="PTHR36766">
    <property type="entry name" value="PLANT BROAD-SPECTRUM MILDEW RESISTANCE PROTEIN RPW8"/>
    <property type="match status" value="1"/>
</dbReference>
<dbReference type="Pfam" id="PF25019">
    <property type="entry name" value="LRR_R13L1-DRL21"/>
    <property type="match status" value="1"/>
</dbReference>
<dbReference type="GO" id="GO:0005524">
    <property type="term" value="F:ATP binding"/>
    <property type="evidence" value="ECO:0007669"/>
    <property type="project" value="UniProtKB-KW"/>
</dbReference>
<dbReference type="GO" id="GO:0051607">
    <property type="term" value="P:defense response to virus"/>
    <property type="evidence" value="ECO:0007669"/>
    <property type="project" value="UniProtKB-ARBA"/>
</dbReference>
<dbReference type="PANTHER" id="PTHR36766:SF59">
    <property type="entry name" value="DISEASE RESISTANCE PROTEIN RGA2-LIKE"/>
    <property type="match status" value="1"/>
</dbReference>
<dbReference type="InterPro" id="IPR002182">
    <property type="entry name" value="NB-ARC"/>
</dbReference>
<dbReference type="InterPro" id="IPR042197">
    <property type="entry name" value="Apaf_helical"/>
</dbReference>
<dbReference type="InterPro" id="IPR036388">
    <property type="entry name" value="WH-like_DNA-bd_sf"/>
</dbReference>
<dbReference type="OrthoDB" id="2973320at2759"/>
<dbReference type="Gene3D" id="3.80.10.10">
    <property type="entry name" value="Ribonuclease Inhibitor"/>
    <property type="match status" value="4"/>
</dbReference>